<reference evidence="2 3" key="1">
    <citation type="submission" date="2019-03" db="EMBL/GenBank/DDBJ databases">
        <title>Genomic Encyclopedia of Type Strains, Phase IV (KMG-IV): sequencing the most valuable type-strain genomes for metagenomic binning, comparative biology and taxonomic classification.</title>
        <authorList>
            <person name="Goeker M."/>
        </authorList>
    </citation>
    <scope>NUCLEOTIDE SEQUENCE [LARGE SCALE GENOMIC DNA]</scope>
    <source>
        <strain evidence="2 3">DSM 10053</strain>
    </source>
</reference>
<sequence>MKKIVFMLACILLTACASHPEVGQPQAPLDMASVNAYNTKVYHGDTVPASQKVKQAPVNMPLNASDSQPKTTTKTTTPVVLMPSIGYHYGRYRW</sequence>
<evidence type="ECO:0000313" key="3">
    <source>
        <dbReference type="Proteomes" id="UP000295496"/>
    </source>
</evidence>
<comment type="caution">
    <text evidence="2">The sequence shown here is derived from an EMBL/GenBank/DDBJ whole genome shotgun (WGS) entry which is preliminary data.</text>
</comment>
<evidence type="ECO:0000313" key="2">
    <source>
        <dbReference type="EMBL" id="TCK69576.1"/>
    </source>
</evidence>
<dbReference type="AlphaFoldDB" id="A0A4R1KWD8"/>
<keyword evidence="3" id="KW-1185">Reference proteome</keyword>
<organism evidence="2 3">
    <name type="scientific">Lonepinella koalarum</name>
    <dbReference type="NCBI Taxonomy" id="53417"/>
    <lineage>
        <taxon>Bacteria</taxon>
        <taxon>Pseudomonadati</taxon>
        <taxon>Pseudomonadota</taxon>
        <taxon>Gammaproteobacteria</taxon>
        <taxon>Pasteurellales</taxon>
        <taxon>Pasteurellaceae</taxon>
        <taxon>Lonepinella</taxon>
    </lineage>
</organism>
<dbReference type="Proteomes" id="UP000295496">
    <property type="component" value="Unassembled WGS sequence"/>
</dbReference>
<proteinExistence type="predicted"/>
<accession>A0A4R1KWD8</accession>
<dbReference type="RefSeq" id="WP_132302083.1">
    <property type="nucleotide sequence ID" value="NZ_CP170642.1"/>
</dbReference>
<protein>
    <recommendedName>
        <fullName evidence="4">Lipoprotein</fullName>
    </recommendedName>
</protein>
<evidence type="ECO:0000256" key="1">
    <source>
        <dbReference type="SAM" id="SignalP"/>
    </source>
</evidence>
<feature type="chain" id="PRO_5030099100" description="Lipoprotein" evidence="1">
    <location>
        <begin position="18"/>
        <end position="94"/>
    </location>
</feature>
<dbReference type="PROSITE" id="PS51257">
    <property type="entry name" value="PROKAR_LIPOPROTEIN"/>
    <property type="match status" value="1"/>
</dbReference>
<name>A0A4R1KWD8_9PAST</name>
<dbReference type="OrthoDB" id="5690813at2"/>
<keyword evidence="1" id="KW-0732">Signal</keyword>
<gene>
    <name evidence="2" type="ORF">EV692_1500</name>
</gene>
<feature type="signal peptide" evidence="1">
    <location>
        <begin position="1"/>
        <end position="17"/>
    </location>
</feature>
<evidence type="ECO:0008006" key="4">
    <source>
        <dbReference type="Google" id="ProtNLM"/>
    </source>
</evidence>
<dbReference type="EMBL" id="SMGJ01000004">
    <property type="protein sequence ID" value="TCK69576.1"/>
    <property type="molecule type" value="Genomic_DNA"/>
</dbReference>